<dbReference type="AlphaFoldDB" id="A0A1I8HN29"/>
<organism evidence="1 2">
    <name type="scientific">Macrostomum lignano</name>
    <dbReference type="NCBI Taxonomy" id="282301"/>
    <lineage>
        <taxon>Eukaryota</taxon>
        <taxon>Metazoa</taxon>
        <taxon>Spiralia</taxon>
        <taxon>Lophotrochozoa</taxon>
        <taxon>Platyhelminthes</taxon>
        <taxon>Rhabditophora</taxon>
        <taxon>Macrostomorpha</taxon>
        <taxon>Macrostomida</taxon>
        <taxon>Macrostomidae</taxon>
        <taxon>Macrostomum</taxon>
    </lineage>
</organism>
<dbReference type="Proteomes" id="UP000095280">
    <property type="component" value="Unplaced"/>
</dbReference>
<accession>A0A1I8HN29</accession>
<name>A0A1I8HN29_9PLAT</name>
<evidence type="ECO:0000313" key="2">
    <source>
        <dbReference type="WBParaSite" id="maker-uti_cns_0006935-snap-gene-0.3-mRNA-1"/>
    </source>
</evidence>
<sequence length="455" mass="50894">THGLAQLDGPAGVAADVSTPLGIGKKRLYDCRLDQNISFINHQEPVELMELEEVTWGENHSWQQQEQQEMLWAPWIPDEMPPTPPMLQPPPPPPAPQTMLRLKSMSELLCEEPNDSNAAAAAAPEAGDLPLTWQQLRQHCEDDPPNLDAFDCLPELSASDVRRFFQLQSSGDSQRPLVVMVMNPPSRGEGGEGGCSYWTPVAGKLKPSINSSSSADGRDFHCVGNYCPPTEVADAGSPKNSRSDSLTDSDCGKVETSLATSWPHCLDDCERAAQWILGVHDAVGRDFASEMPRFKKKPMVHEFFGYILFLGCDGRVPALEGCAHFCRKSGTRVGHMVAKSHFKILNFSVVAQVWRRIKSNSSNDCIKNLKRAMRMSISNERNYFVDLKQAYHRLHIYKFGERSMSFFHRVFPDWFLSAEQRVPFISVWGIGGDRRDLQQKHLIGVSETAAFPKLK</sequence>
<keyword evidence="1" id="KW-1185">Reference proteome</keyword>
<dbReference type="WBParaSite" id="maker-uti_cns_0006935-snap-gene-0.3-mRNA-1">
    <property type="protein sequence ID" value="maker-uti_cns_0006935-snap-gene-0.3-mRNA-1"/>
    <property type="gene ID" value="maker-uti_cns_0006935-snap-gene-0.3"/>
</dbReference>
<reference evidence="2" key="1">
    <citation type="submission" date="2016-11" db="UniProtKB">
        <authorList>
            <consortium name="WormBaseParasite"/>
        </authorList>
    </citation>
    <scope>IDENTIFICATION</scope>
</reference>
<proteinExistence type="predicted"/>
<protein>
    <submittedName>
        <fullName evidence="2">PIPK domain-containing protein</fullName>
    </submittedName>
</protein>
<evidence type="ECO:0000313" key="1">
    <source>
        <dbReference type="Proteomes" id="UP000095280"/>
    </source>
</evidence>